<protein>
    <submittedName>
        <fullName evidence="1">Uncharacterized protein</fullName>
    </submittedName>
</protein>
<gene>
    <name evidence="1" type="ORF">SAMN06265219_1271</name>
</gene>
<organism evidence="1 2">
    <name type="scientific">Gracilimonas mengyeensis</name>
    <dbReference type="NCBI Taxonomy" id="1302730"/>
    <lineage>
        <taxon>Bacteria</taxon>
        <taxon>Pseudomonadati</taxon>
        <taxon>Balneolota</taxon>
        <taxon>Balneolia</taxon>
        <taxon>Balneolales</taxon>
        <taxon>Balneolaceae</taxon>
        <taxon>Gracilimonas</taxon>
    </lineage>
</organism>
<dbReference type="Proteomes" id="UP000317557">
    <property type="component" value="Unassembled WGS sequence"/>
</dbReference>
<accession>A0A521FNJ6</accession>
<evidence type="ECO:0000313" key="2">
    <source>
        <dbReference type="Proteomes" id="UP000317557"/>
    </source>
</evidence>
<name>A0A521FNJ6_9BACT</name>
<proteinExistence type="predicted"/>
<reference evidence="1 2" key="1">
    <citation type="submission" date="2017-05" db="EMBL/GenBank/DDBJ databases">
        <authorList>
            <person name="Varghese N."/>
            <person name="Submissions S."/>
        </authorList>
    </citation>
    <scope>NUCLEOTIDE SEQUENCE [LARGE SCALE GENOMIC DNA]</scope>
    <source>
        <strain evidence="1 2">DSM 21985</strain>
    </source>
</reference>
<keyword evidence="2" id="KW-1185">Reference proteome</keyword>
<sequence length="392" mass="46352">MREDIQNSRTWRNNLRDYNQNKAEFRLLKILGDNRESGIAVGFFGAFEKNEVNELQLRREERYYRTQVFREDTLIDRTTDEELFEDTNDRHQTNDKVVFGLEYYRWKNGNDSRHRLYVQLNNFDHTQNIDYIRTRERIQEDFYADFTQLREEHYETTGQTISRDNPVLFSYNGYQNFGVNVLGDDHIFINLRGIYGFGEQELRSDREQIDRRIIDGRIDINNEEDFETRFGQPDSKFMAGGLRLGYAITLQEDNFTLFSGITPFYEWAHEENQAIATLNKQYIEINRHQGGADIPVFGFFDVNDSFSVWGGIKVRFSHEYVHTDLQEHPYELIPDQENDILKTKEETTQSRLEQSSALGFRYTHSSGLSVIANTRGNISNVNNWALTLQFSY</sequence>
<dbReference type="EMBL" id="FXTP01000027">
    <property type="protein sequence ID" value="SMO97767.1"/>
    <property type="molecule type" value="Genomic_DNA"/>
</dbReference>
<evidence type="ECO:0000313" key="1">
    <source>
        <dbReference type="EMBL" id="SMO97767.1"/>
    </source>
</evidence>
<dbReference type="AlphaFoldDB" id="A0A521FNJ6"/>